<dbReference type="Gene3D" id="2.170.150.80">
    <property type="entry name" value="NAC domain"/>
    <property type="match status" value="1"/>
</dbReference>
<dbReference type="SUPFAM" id="SSF101941">
    <property type="entry name" value="NAC domain"/>
    <property type="match status" value="1"/>
</dbReference>
<dbReference type="PROSITE" id="PS51005">
    <property type="entry name" value="NAC"/>
    <property type="match status" value="1"/>
</dbReference>
<gene>
    <name evidence="7" type="ORF">CEPIT_LOCUS39716</name>
</gene>
<evidence type="ECO:0000256" key="2">
    <source>
        <dbReference type="ARBA" id="ARBA00023125"/>
    </source>
</evidence>
<evidence type="ECO:0000313" key="8">
    <source>
        <dbReference type="Proteomes" id="UP001152523"/>
    </source>
</evidence>
<dbReference type="GO" id="GO:0003677">
    <property type="term" value="F:DNA binding"/>
    <property type="evidence" value="ECO:0007669"/>
    <property type="project" value="UniProtKB-KW"/>
</dbReference>
<keyword evidence="1" id="KW-0805">Transcription regulation</keyword>
<evidence type="ECO:0000256" key="1">
    <source>
        <dbReference type="ARBA" id="ARBA00023015"/>
    </source>
</evidence>
<dbReference type="GO" id="GO:0006355">
    <property type="term" value="P:regulation of DNA-templated transcription"/>
    <property type="evidence" value="ECO:0007669"/>
    <property type="project" value="InterPro"/>
</dbReference>
<keyword evidence="8" id="KW-1185">Reference proteome</keyword>
<accession>A0AAV0G4A5</accession>
<feature type="region of interest" description="Disordered" evidence="5">
    <location>
        <begin position="167"/>
        <end position="212"/>
    </location>
</feature>
<protein>
    <recommendedName>
        <fullName evidence="6">NAC domain-containing protein</fullName>
    </recommendedName>
</protein>
<dbReference type="InterPro" id="IPR036093">
    <property type="entry name" value="NAC_dom_sf"/>
</dbReference>
<sequence>MAGIPHYLNPPTDWWYKDFRFIRDWFWSVENCLPDRPLPDSINFVEEDLFPNRLKNIYEIVPDSLSTEYGPDREYFMYSLWGRKSDDEARIESADGSGVWERVQQPEEGMVEAEGCIIGVSKTFKYYNNGRETSFLMDVLRPFDPRQRLGDWVLCKVYRSDCPPNDQYTQAEQSAPEFAAKEVASPRPEHDAGRKRKREEEAEELNGHARIL</sequence>
<organism evidence="7 8">
    <name type="scientific">Cuscuta epithymum</name>
    <dbReference type="NCBI Taxonomy" id="186058"/>
    <lineage>
        <taxon>Eukaryota</taxon>
        <taxon>Viridiplantae</taxon>
        <taxon>Streptophyta</taxon>
        <taxon>Embryophyta</taxon>
        <taxon>Tracheophyta</taxon>
        <taxon>Spermatophyta</taxon>
        <taxon>Magnoliopsida</taxon>
        <taxon>eudicotyledons</taxon>
        <taxon>Gunneridae</taxon>
        <taxon>Pentapetalae</taxon>
        <taxon>asterids</taxon>
        <taxon>lamiids</taxon>
        <taxon>Solanales</taxon>
        <taxon>Convolvulaceae</taxon>
        <taxon>Cuscuteae</taxon>
        <taxon>Cuscuta</taxon>
        <taxon>Cuscuta subgen. Cuscuta</taxon>
    </lineage>
</organism>
<dbReference type="EMBL" id="CAMAPF010001038">
    <property type="protein sequence ID" value="CAH9142198.1"/>
    <property type="molecule type" value="Genomic_DNA"/>
</dbReference>
<dbReference type="InterPro" id="IPR003441">
    <property type="entry name" value="NAC-dom"/>
</dbReference>
<evidence type="ECO:0000313" key="7">
    <source>
        <dbReference type="EMBL" id="CAH9142198.1"/>
    </source>
</evidence>
<proteinExistence type="predicted"/>
<evidence type="ECO:0000256" key="5">
    <source>
        <dbReference type="SAM" id="MobiDB-lite"/>
    </source>
</evidence>
<comment type="caution">
    <text evidence="7">The sequence shown here is derived from an EMBL/GenBank/DDBJ whole genome shotgun (WGS) entry which is preliminary data.</text>
</comment>
<dbReference type="AlphaFoldDB" id="A0AAV0G4A5"/>
<name>A0AAV0G4A5_9ASTE</name>
<evidence type="ECO:0000256" key="4">
    <source>
        <dbReference type="ARBA" id="ARBA00023242"/>
    </source>
</evidence>
<keyword evidence="3" id="KW-0804">Transcription</keyword>
<keyword evidence="4" id="KW-0539">Nucleus</keyword>
<dbReference type="Proteomes" id="UP001152523">
    <property type="component" value="Unassembled WGS sequence"/>
</dbReference>
<reference evidence="7" key="1">
    <citation type="submission" date="2022-07" db="EMBL/GenBank/DDBJ databases">
        <authorList>
            <person name="Macas J."/>
            <person name="Novak P."/>
            <person name="Neumann P."/>
        </authorList>
    </citation>
    <scope>NUCLEOTIDE SEQUENCE</scope>
</reference>
<keyword evidence="2" id="KW-0238">DNA-binding</keyword>
<evidence type="ECO:0000259" key="6">
    <source>
        <dbReference type="PROSITE" id="PS51005"/>
    </source>
</evidence>
<feature type="domain" description="NAC" evidence="6">
    <location>
        <begin position="15"/>
        <end position="160"/>
    </location>
</feature>
<evidence type="ECO:0000256" key="3">
    <source>
        <dbReference type="ARBA" id="ARBA00023163"/>
    </source>
</evidence>